<dbReference type="InterPro" id="IPR049676">
    <property type="entry name" value="QatC"/>
</dbReference>
<dbReference type="SUPFAM" id="SSF52402">
    <property type="entry name" value="Adenine nucleotide alpha hydrolases-like"/>
    <property type="match status" value="1"/>
</dbReference>
<comment type="caution">
    <text evidence="1">The sequence shown here is derived from an EMBL/GenBank/DDBJ whole genome shotgun (WGS) entry which is preliminary data.</text>
</comment>
<sequence>MKIWINKVEEDELNFGSEEVLIFNLMNKNNKSNVKTHIEDLWRRFGVSSLSDINEDLIILAMSVFAIDKKVPRKYFDDNWTRQIELYLPVIEIEIWNKVKIELEDTLSFLSGDKWEINFRKSKEKYRGNKVNKKYKLIKKDNFDCVSLFSGGLDSFCGALKLLNEEKRTCFVGFKEYKMLGGRQNEIFKNINDAFPDINKELLLFNTNPSIPLNKDREKKNIGAEITSRSRSFLFLAGALAVASIIGEVPVYIPENGLIGINVPLTDSRIGSCSTRTTHPYFINKFNGILNDIGVKNKILNPYALKSKGEIVEEVSKLDVFEKTAYKTISCSHPCHSRYDKLQTPMNCGYCYPCLIRKSSMNKVNYLKDEYNPYNKLSKTFIENNNSIEGKAKDLKAVMYSLNRYINHIDDDSYINRLLINTGKLELEEIREYNRVYRISMEEIKNMIIEEDKNQLGLIDYLGLGIGENRND</sequence>
<gene>
    <name evidence="1" type="ORF">QOZ92_000607</name>
</gene>
<dbReference type="RefSeq" id="WP_307502783.1">
    <property type="nucleotide sequence ID" value="NZ_BAAACE010000029.1"/>
</dbReference>
<reference evidence="1 2" key="1">
    <citation type="submission" date="2023-07" db="EMBL/GenBank/DDBJ databases">
        <title>Genomic Encyclopedia of Type Strains, Phase IV (KMG-IV): sequencing the most valuable type-strain genomes for metagenomic binning, comparative biology and taxonomic classification.</title>
        <authorList>
            <person name="Goeker M."/>
        </authorList>
    </citation>
    <scope>NUCLEOTIDE SEQUENCE [LARGE SCALE GENOMIC DNA]</scope>
    <source>
        <strain evidence="1 2">DSM 15049</strain>
    </source>
</reference>
<dbReference type="InterPro" id="IPR014729">
    <property type="entry name" value="Rossmann-like_a/b/a_fold"/>
</dbReference>
<keyword evidence="2" id="KW-1185">Reference proteome</keyword>
<evidence type="ECO:0000313" key="1">
    <source>
        <dbReference type="EMBL" id="MDQ0555494.1"/>
    </source>
</evidence>
<dbReference type="Gene3D" id="3.40.50.620">
    <property type="entry name" value="HUPs"/>
    <property type="match status" value="1"/>
</dbReference>
<protein>
    <submittedName>
        <fullName evidence="1">7-cyano-7-deazaguanine synthase in queuosine biosynthesis</fullName>
    </submittedName>
</protein>
<dbReference type="NCBIfam" id="NF041925">
    <property type="entry name" value="QatC"/>
    <property type="match status" value="1"/>
</dbReference>
<dbReference type="Proteomes" id="UP001232584">
    <property type="component" value="Unassembled WGS sequence"/>
</dbReference>
<accession>A0ABU0MX59</accession>
<dbReference type="EMBL" id="JAUSWG010000002">
    <property type="protein sequence ID" value="MDQ0555494.1"/>
    <property type="molecule type" value="Genomic_DNA"/>
</dbReference>
<name>A0ABU0MX59_9FIRM</name>
<organism evidence="1 2">
    <name type="scientific">Paraclostridium ghonii</name>
    <dbReference type="NCBI Taxonomy" id="29358"/>
    <lineage>
        <taxon>Bacteria</taxon>
        <taxon>Bacillati</taxon>
        <taxon>Bacillota</taxon>
        <taxon>Clostridia</taxon>
        <taxon>Peptostreptococcales</taxon>
        <taxon>Peptostreptococcaceae</taxon>
        <taxon>Paraclostridium</taxon>
    </lineage>
</organism>
<evidence type="ECO:0000313" key="2">
    <source>
        <dbReference type="Proteomes" id="UP001232584"/>
    </source>
</evidence>
<proteinExistence type="predicted"/>